<dbReference type="GO" id="GO:0008299">
    <property type="term" value="P:isoprenoid biosynthetic process"/>
    <property type="evidence" value="ECO:0007669"/>
    <property type="project" value="UniProtKB-UniRule"/>
</dbReference>
<dbReference type="NCBIfam" id="TIGR01474">
    <property type="entry name" value="ubiA_proteo"/>
    <property type="match status" value="1"/>
</dbReference>
<dbReference type="Pfam" id="PF01040">
    <property type="entry name" value="UbiA"/>
    <property type="match status" value="1"/>
</dbReference>
<evidence type="ECO:0000313" key="13">
    <source>
        <dbReference type="Proteomes" id="UP000095284"/>
    </source>
</evidence>
<evidence type="ECO:0000256" key="2">
    <source>
        <dbReference type="ARBA" id="ARBA00004141"/>
    </source>
</evidence>
<dbReference type="CDD" id="cd13959">
    <property type="entry name" value="PT_UbiA_COQ2"/>
    <property type="match status" value="1"/>
</dbReference>
<evidence type="ECO:0000256" key="7">
    <source>
        <dbReference type="ARBA" id="ARBA00022989"/>
    </source>
</evidence>
<dbReference type="PANTHER" id="PTHR11048:SF28">
    <property type="entry name" value="4-HYDROXYBENZOATE POLYPRENYLTRANSFERASE, MITOCHONDRIAL"/>
    <property type="match status" value="1"/>
</dbReference>
<dbReference type="EMBL" id="CAJFDI010000003">
    <property type="protein sequence ID" value="CAD5219667.1"/>
    <property type="molecule type" value="Genomic_DNA"/>
</dbReference>
<comment type="subcellular location">
    <subcellularLocation>
        <location evidence="2">Membrane</location>
        <topology evidence="2">Multi-pass membrane protein</topology>
    </subcellularLocation>
    <subcellularLocation>
        <location evidence="10">Mitochondrion inner membrane</location>
        <topology evidence="10">Multi-pass membrane protein</topology>
        <orientation evidence="10">Matrix side</orientation>
    </subcellularLocation>
</comment>
<feature type="transmembrane region" description="Helical" evidence="10">
    <location>
        <begin position="167"/>
        <end position="185"/>
    </location>
</feature>
<keyword evidence="10" id="KW-0496">Mitochondrion</keyword>
<dbReference type="HAMAP" id="MF_01635">
    <property type="entry name" value="UbiA"/>
    <property type="match status" value="1"/>
</dbReference>
<evidence type="ECO:0000256" key="9">
    <source>
        <dbReference type="ARBA" id="ARBA00023229"/>
    </source>
</evidence>
<dbReference type="Gene3D" id="1.10.357.140">
    <property type="entry name" value="UbiA prenyltransferase"/>
    <property type="match status" value="1"/>
</dbReference>
<comment type="similarity">
    <text evidence="4 10">Belongs to the UbiA prenyltransferase family.</text>
</comment>
<evidence type="ECO:0000313" key="15">
    <source>
        <dbReference type="WBParaSite" id="BXY_0460200.1"/>
    </source>
</evidence>
<dbReference type="UniPathway" id="UPA00232"/>
<evidence type="ECO:0000256" key="4">
    <source>
        <dbReference type="ARBA" id="ARBA00005985"/>
    </source>
</evidence>
<evidence type="ECO:0000313" key="11">
    <source>
        <dbReference type="EMBL" id="CAD5219667.1"/>
    </source>
</evidence>
<dbReference type="eggNOG" id="KOG1381">
    <property type="taxonomic scope" value="Eukaryota"/>
</dbReference>
<dbReference type="InterPro" id="IPR044878">
    <property type="entry name" value="UbiA_sf"/>
</dbReference>
<evidence type="ECO:0000256" key="3">
    <source>
        <dbReference type="ARBA" id="ARBA00005179"/>
    </source>
</evidence>
<dbReference type="InterPro" id="IPR000537">
    <property type="entry name" value="UbiA_prenyltransferase"/>
</dbReference>
<evidence type="ECO:0000256" key="8">
    <source>
        <dbReference type="ARBA" id="ARBA00023136"/>
    </source>
</evidence>
<feature type="transmembrane region" description="Helical" evidence="10">
    <location>
        <begin position="72"/>
        <end position="88"/>
    </location>
</feature>
<dbReference type="InterPro" id="IPR006370">
    <property type="entry name" value="HB_polyprenyltransferase-like"/>
</dbReference>
<dbReference type="OrthoDB" id="18170at2759"/>
<dbReference type="SMR" id="A0A1I7RV41"/>
<dbReference type="WBParaSite" id="BXY_0460200.1">
    <property type="protein sequence ID" value="BXY_0460200.1"/>
    <property type="gene ID" value="BXY_0460200"/>
</dbReference>
<feature type="transmembrane region" description="Helical" evidence="10">
    <location>
        <begin position="108"/>
        <end position="128"/>
    </location>
</feature>
<evidence type="ECO:0000313" key="14">
    <source>
        <dbReference type="Proteomes" id="UP000659654"/>
    </source>
</evidence>
<comment type="function">
    <text evidence="10">Catalyzes the prenylation of para-hydroxybenzoate (PHB) with an all-trans polyprenyl group. Mediates the second step in the final reaction sequence of coenzyme Q (CoQ) biosynthesis, which is the condensation of the polyisoprenoid side chain with PHB, generating the first membrane-bound Q intermediate.</text>
</comment>
<keyword evidence="7 10" id="KW-1133">Transmembrane helix</keyword>
<evidence type="ECO:0000256" key="6">
    <source>
        <dbReference type="ARBA" id="ARBA00022692"/>
    </source>
</evidence>
<organism evidence="13 15">
    <name type="scientific">Bursaphelenchus xylophilus</name>
    <name type="common">Pinewood nematode worm</name>
    <name type="synonym">Aphelenchoides xylophilus</name>
    <dbReference type="NCBI Taxonomy" id="6326"/>
    <lineage>
        <taxon>Eukaryota</taxon>
        <taxon>Metazoa</taxon>
        <taxon>Ecdysozoa</taxon>
        <taxon>Nematoda</taxon>
        <taxon>Chromadorea</taxon>
        <taxon>Rhabditida</taxon>
        <taxon>Tylenchina</taxon>
        <taxon>Tylenchomorpha</taxon>
        <taxon>Aphelenchoidea</taxon>
        <taxon>Aphelenchoididae</taxon>
        <taxon>Bursaphelenchus</taxon>
    </lineage>
</organism>
<comment type="pathway">
    <text evidence="3">Secondary metabolite biosynthesis.</text>
</comment>
<dbReference type="AlphaFoldDB" id="A0A1I7RV41"/>
<dbReference type="Proteomes" id="UP000659654">
    <property type="component" value="Unassembled WGS sequence"/>
</dbReference>
<dbReference type="EMBL" id="CAJFCV020000003">
    <property type="protein sequence ID" value="CAG9105134.1"/>
    <property type="molecule type" value="Genomic_DNA"/>
</dbReference>
<dbReference type="FunFam" id="1.10.357.140:FF:000008">
    <property type="entry name" value="4-hydroxybenzoate octaprenyltransferase"/>
    <property type="match status" value="1"/>
</dbReference>
<keyword evidence="10" id="KW-0831">Ubiquinone biosynthesis</keyword>
<keyword evidence="5 10" id="KW-0808">Transferase</keyword>
<dbReference type="EC" id="2.5.1.39" evidence="10"/>
<dbReference type="GO" id="GO:0008412">
    <property type="term" value="F:4-hydroxybenzoate polyprenyltransferase activity"/>
    <property type="evidence" value="ECO:0007669"/>
    <property type="project" value="UniProtKB-EC"/>
</dbReference>
<dbReference type="Proteomes" id="UP000582659">
    <property type="component" value="Unassembled WGS sequence"/>
</dbReference>
<dbReference type="Gene3D" id="1.20.120.1780">
    <property type="entry name" value="UbiA prenyltransferase"/>
    <property type="match status" value="1"/>
</dbReference>
<evidence type="ECO:0000256" key="5">
    <source>
        <dbReference type="ARBA" id="ARBA00022679"/>
    </source>
</evidence>
<dbReference type="FunFam" id="1.20.120.1780:FF:000001">
    <property type="entry name" value="4-hydroxybenzoate octaprenyltransferase"/>
    <property type="match status" value="1"/>
</dbReference>
<dbReference type="InterPro" id="IPR030470">
    <property type="entry name" value="UbiA_prenylTrfase_CS"/>
</dbReference>
<keyword evidence="6 10" id="KW-0812">Transmembrane</keyword>
<comment type="cofactor">
    <cofactor evidence="1 10">
        <name>Mg(2+)</name>
        <dbReference type="ChEBI" id="CHEBI:18420"/>
    </cofactor>
</comment>
<dbReference type="Proteomes" id="UP000095284">
    <property type="component" value="Unplaced"/>
</dbReference>
<protein>
    <recommendedName>
        <fullName evidence="10">4-hydroxybenzoate polyprenyltransferase, mitochondrial</fullName>
        <shortName evidence="10">4-HB polyprenyltransferase</shortName>
        <ecNumber evidence="10">2.5.1.39</ecNumber>
    </recommendedName>
    <alternativeName>
        <fullName evidence="10">Para-hydroxybenzoate--polyprenyltransferase</fullName>
        <shortName evidence="10">PHB:PPT</shortName>
        <shortName evidence="10">PHB:polyprenyltransferase</shortName>
    </alternativeName>
</protein>
<keyword evidence="9 10" id="KW-0414">Isoprene biosynthesis</keyword>
<dbReference type="GO" id="GO:0006744">
    <property type="term" value="P:ubiquinone biosynthetic process"/>
    <property type="evidence" value="ECO:0007669"/>
    <property type="project" value="UniProtKB-UniRule"/>
</dbReference>
<evidence type="ECO:0000313" key="12">
    <source>
        <dbReference type="EMBL" id="CAG9105134.1"/>
    </source>
</evidence>
<gene>
    <name evidence="11" type="ORF">BXYJ_LOCUS5793</name>
</gene>
<proteinExistence type="inferred from homology"/>
<dbReference type="InterPro" id="IPR039653">
    <property type="entry name" value="Prenyltransferase"/>
</dbReference>
<evidence type="ECO:0000256" key="10">
    <source>
        <dbReference type="HAMAP-Rule" id="MF_03189"/>
    </source>
</evidence>
<dbReference type="PROSITE" id="PS00943">
    <property type="entry name" value="UBIA"/>
    <property type="match status" value="1"/>
</dbReference>
<comment type="catalytic activity">
    <reaction evidence="10">
        <text>an all-trans-polyprenyl diphosphate + 4-hydroxybenzoate = a 4-hydroxy-3-(all-trans-polyprenyl)benzoate + diphosphate</text>
        <dbReference type="Rhea" id="RHEA:44504"/>
        <dbReference type="Rhea" id="RHEA-COMP:9514"/>
        <dbReference type="Rhea" id="RHEA-COMP:9564"/>
        <dbReference type="ChEBI" id="CHEBI:17879"/>
        <dbReference type="ChEBI" id="CHEBI:33019"/>
        <dbReference type="ChEBI" id="CHEBI:58914"/>
        <dbReference type="ChEBI" id="CHEBI:78396"/>
        <dbReference type="EC" id="2.5.1.39"/>
    </reaction>
</comment>
<keyword evidence="8 10" id="KW-0472">Membrane</keyword>
<reference evidence="12" key="2">
    <citation type="submission" date="2020-08" db="EMBL/GenBank/DDBJ databases">
        <authorList>
            <person name="Kikuchi T."/>
        </authorList>
    </citation>
    <scope>NUCLEOTIDE SEQUENCE</scope>
    <source>
        <strain evidence="11">Ka4C1</strain>
    </source>
</reference>
<feature type="transmembrane region" description="Helical" evidence="10">
    <location>
        <begin position="224"/>
        <end position="242"/>
    </location>
</feature>
<keyword evidence="10" id="KW-0999">Mitochondrion inner membrane</keyword>
<evidence type="ECO:0000256" key="1">
    <source>
        <dbReference type="ARBA" id="ARBA00001946"/>
    </source>
</evidence>
<sequence length="259" mass="28525">MMALFGTGAILMRGAGCVVNDLWDKDFDKKVERTKSRPLANGDLTPKEAVGLLAVLLSSSLGILLQMNWTTVGLGASSLVLVFSYPFFKRITNWPQAVLGLTFNYGALMGFTAVTGHFCPIILPLYFAGWCWTMVYDTIYAHQDKSDDALIGVKSTALLFGENTKKYLTAFSTGMFANLLALGVITDQTWPYYLGISAIGGHLGHQIYTLDIGNGEDCWNKFRSNFWIGAVLFVSIVGSNMIKEQKEKDPVKESDEECV</sequence>
<accession>A0A1I7RV41</accession>
<reference evidence="15" key="1">
    <citation type="submission" date="2016-11" db="UniProtKB">
        <authorList>
            <consortium name="WormBaseParasite"/>
        </authorList>
    </citation>
    <scope>IDENTIFICATION</scope>
</reference>
<keyword evidence="14" id="KW-1185">Reference proteome</keyword>
<dbReference type="PANTHER" id="PTHR11048">
    <property type="entry name" value="PRENYLTRANSFERASES"/>
    <property type="match status" value="1"/>
</dbReference>
<dbReference type="GO" id="GO:0005743">
    <property type="term" value="C:mitochondrial inner membrane"/>
    <property type="evidence" value="ECO:0007669"/>
    <property type="project" value="UniProtKB-SubCell"/>
</dbReference>
<comment type="pathway">
    <text evidence="10">Cofactor biosynthesis; ubiquinone biosynthesis.</text>
</comment>
<name>A0A1I7RV41_BURXY</name>